<sequence length="279" mass="27603">MDTSLTNDASAGHSLLLRVLVVAGALFGFTLLALAVSGAADASEGAPPARPGLLGRAGHAAHHVLEPAGSALAPVTGPVHAVTSQVAPVVTPVTRVLEPVIAPVTRPVLRSAEPVLSALRPVTEPVLRAVSPVLAPVVRAIGADHGVTPVTGHPARLTPRGDSGPSPVVAGPGVPAMPAQGRVQPRHDHQVDSRPGAGKSASDVTSADPMSGSGGGGVPEGPTGLSGSMSASPGGQHGGEFAVPASGTREIGTGRSWRAPPGGPPSLYWLVCFGNDHPS</sequence>
<dbReference type="EMBL" id="CABVGP010000001">
    <property type="protein sequence ID" value="VVJ17704.1"/>
    <property type="molecule type" value="Genomic_DNA"/>
</dbReference>
<protein>
    <submittedName>
        <fullName evidence="3">Uncharacterized protein</fullName>
    </submittedName>
</protein>
<evidence type="ECO:0000313" key="3">
    <source>
        <dbReference type="EMBL" id="VVJ17704.1"/>
    </source>
</evidence>
<keyword evidence="2" id="KW-0472">Membrane</keyword>
<keyword evidence="2" id="KW-0812">Transmembrane</keyword>
<dbReference type="RefSeq" id="WP_155542828.1">
    <property type="nucleotide sequence ID" value="NZ_CABVGP010000001.1"/>
</dbReference>
<name>A0A6I8LJG4_9PSEU</name>
<accession>A0A6I8LJG4</accession>
<feature type="compositionally biased region" description="Low complexity" evidence="1">
    <location>
        <begin position="163"/>
        <end position="179"/>
    </location>
</feature>
<organism evidence="3 4">
    <name type="scientific">Amycolatopsis camponoti</name>
    <dbReference type="NCBI Taxonomy" id="2606593"/>
    <lineage>
        <taxon>Bacteria</taxon>
        <taxon>Bacillati</taxon>
        <taxon>Actinomycetota</taxon>
        <taxon>Actinomycetes</taxon>
        <taxon>Pseudonocardiales</taxon>
        <taxon>Pseudonocardiaceae</taxon>
        <taxon>Amycolatopsis</taxon>
    </lineage>
</organism>
<evidence type="ECO:0000313" key="4">
    <source>
        <dbReference type="Proteomes" id="UP000399805"/>
    </source>
</evidence>
<feature type="region of interest" description="Disordered" evidence="1">
    <location>
        <begin position="149"/>
        <end position="265"/>
    </location>
</feature>
<feature type="transmembrane region" description="Helical" evidence="2">
    <location>
        <begin position="15"/>
        <end position="36"/>
    </location>
</feature>
<dbReference type="AlphaFoldDB" id="A0A6I8LJG4"/>
<evidence type="ECO:0000256" key="2">
    <source>
        <dbReference type="SAM" id="Phobius"/>
    </source>
</evidence>
<keyword evidence="4" id="KW-1185">Reference proteome</keyword>
<proteinExistence type="predicted"/>
<dbReference type="Proteomes" id="UP000399805">
    <property type="component" value="Unassembled WGS sequence"/>
</dbReference>
<keyword evidence="2" id="KW-1133">Transmembrane helix</keyword>
<reference evidence="3 4" key="1">
    <citation type="submission" date="2019-09" db="EMBL/GenBank/DDBJ databases">
        <authorList>
            <person name="Leyn A S."/>
        </authorList>
    </citation>
    <scope>NUCLEOTIDE SEQUENCE [LARGE SCALE GENOMIC DNA]</scope>
    <source>
        <strain evidence="3">AA231_1</strain>
    </source>
</reference>
<evidence type="ECO:0000256" key="1">
    <source>
        <dbReference type="SAM" id="MobiDB-lite"/>
    </source>
</evidence>
<gene>
    <name evidence="3" type="ORF">AA23TX_02725</name>
</gene>